<protein>
    <submittedName>
        <fullName evidence="1">Putative multi-sensor hybrid histidine kinase</fullName>
    </submittedName>
</protein>
<dbReference type="PATRIC" id="fig|1299334.3.peg.6076"/>
<dbReference type="AlphaFoldDB" id="X8ADY2"/>
<reference evidence="1" key="1">
    <citation type="submission" date="2014-01" db="EMBL/GenBank/DDBJ databases">
        <authorList>
            <person name="Brown-Elliot B."/>
            <person name="Wallace R."/>
            <person name="Lenaerts A."/>
            <person name="Ordway D."/>
            <person name="DeGroote M.A."/>
            <person name="Parker T."/>
            <person name="Sizemore C."/>
            <person name="Tallon L.J."/>
            <person name="Sadzewicz L.K."/>
            <person name="Sengamalay N."/>
            <person name="Fraser C.M."/>
            <person name="Hine E."/>
            <person name="Shefchek K.A."/>
            <person name="Das S.P."/>
            <person name="Tettelin H."/>
        </authorList>
    </citation>
    <scope>NUCLEOTIDE SEQUENCE [LARGE SCALE GENOMIC DNA]</scope>
    <source>
        <strain evidence="1">4042</strain>
    </source>
</reference>
<gene>
    <name evidence="1" type="ORF">I553_4398</name>
</gene>
<comment type="caution">
    <text evidence="1">The sequence shown here is derived from an EMBL/GenBank/DDBJ whole genome shotgun (WGS) entry which is preliminary data.</text>
</comment>
<dbReference type="InterPro" id="IPR036457">
    <property type="entry name" value="PPM-type-like_dom_sf"/>
</dbReference>
<sequence length="72" mass="7948">MRQFETARNTSLTLQRAMLPSMQPPAGFAVRYEPAVPPLEIGGDWYDVLSLGEAESASWWVTAWAAACPPPR</sequence>
<name>X8ADY2_MYCXE</name>
<accession>X8ADY2</accession>
<dbReference type="Gene3D" id="3.60.40.10">
    <property type="entry name" value="PPM-type phosphatase domain"/>
    <property type="match status" value="1"/>
</dbReference>
<proteinExistence type="predicted"/>
<organism evidence="1">
    <name type="scientific">Mycobacterium xenopi 4042</name>
    <dbReference type="NCBI Taxonomy" id="1299334"/>
    <lineage>
        <taxon>Bacteria</taxon>
        <taxon>Bacillati</taxon>
        <taxon>Actinomycetota</taxon>
        <taxon>Actinomycetes</taxon>
        <taxon>Mycobacteriales</taxon>
        <taxon>Mycobacteriaceae</taxon>
        <taxon>Mycobacterium</taxon>
    </lineage>
</organism>
<dbReference type="EMBL" id="JAOB01000060">
    <property type="protein sequence ID" value="EUA30142.1"/>
    <property type="molecule type" value="Genomic_DNA"/>
</dbReference>
<keyword evidence="1" id="KW-0418">Kinase</keyword>
<evidence type="ECO:0000313" key="1">
    <source>
        <dbReference type="EMBL" id="EUA30142.1"/>
    </source>
</evidence>
<keyword evidence="1" id="KW-0808">Transferase</keyword>
<dbReference type="GO" id="GO:0016301">
    <property type="term" value="F:kinase activity"/>
    <property type="evidence" value="ECO:0007669"/>
    <property type="project" value="UniProtKB-KW"/>
</dbReference>